<dbReference type="InterPro" id="IPR050131">
    <property type="entry name" value="Peptidase_S8_subtilisin-like"/>
</dbReference>
<dbReference type="GO" id="GO:0006508">
    <property type="term" value="P:proteolysis"/>
    <property type="evidence" value="ECO:0007669"/>
    <property type="project" value="UniProtKB-KW"/>
</dbReference>
<sequence>MSADSSPILSPSGSGRFAPLGGPVRLRSLLASTSVLAITVTAALAVGSPAQATADDPTVAKSLAAEVQRGEKVRAIIEIERGQSLASVARTVEAASSKTKVISKTSSDGFIVATVDKPTLAELKTDSRVKAVYKDEVSKPTLDVSTKLIGSDRANQAGWTGKGSTIAILDTGIDRDHPFFAGRIVGEACFSSSDFDPYYLAVLVCPDGHPSQIGMGAADAEIERCVVRGANKCYHGSHVAGIAAGKKAGTAPSNGVAPEAGILPIQVSSRFNGPICEEQNTSAPCILSFTSDQKRALQYVDEVRAGLNVVAVSMSIGGGPRYRVHCDGAPLESEILQLKSSGVATVISSGNDGSEDGVVRPGCIAAAVTVGATDDHDTPAPFGNRGPLIDLFAPGVAINSAMPGNTFGVLSGTSMAAPHVAGALALLRQAYPHLPGEKLVEKLQTTGKSITYRSGDTTVTTKRIDLLAALPPMPTASPTPTVTPTATPTATPTRSQTSGPADLRTVPDPLPVPVPDTCERGEGAKPLNAKRWATEMLRGKGTLDDRTLVCYLSLAQNGSKVFPEVTDAGSLGKAYKVLAPKSRTAKALLDRELLAAWLNYAHGVHNGSTKVHGSTTLTKAVGIAEEYRTANGTSAQLKKAAGYLYKHVNK</sequence>
<comment type="caution">
    <text evidence="9">The sequence shown here is derived from an EMBL/GenBank/DDBJ whole genome shotgun (WGS) entry which is preliminary data.</text>
</comment>
<proteinExistence type="inferred from homology"/>
<dbReference type="InterPro" id="IPR023828">
    <property type="entry name" value="Peptidase_S8_Ser-AS"/>
</dbReference>
<feature type="active site" description="Charge relay system" evidence="5">
    <location>
        <position position="235"/>
    </location>
</feature>
<evidence type="ECO:0000256" key="5">
    <source>
        <dbReference type="PROSITE-ProRule" id="PRU01240"/>
    </source>
</evidence>
<dbReference type="PROSITE" id="PS51892">
    <property type="entry name" value="SUBTILASE"/>
    <property type="match status" value="1"/>
</dbReference>
<dbReference type="InterPro" id="IPR023827">
    <property type="entry name" value="Peptidase_S8_Asp-AS"/>
</dbReference>
<dbReference type="PROSITE" id="PS00137">
    <property type="entry name" value="SUBTILASE_HIS"/>
    <property type="match status" value="1"/>
</dbReference>
<keyword evidence="3 5" id="KW-0378">Hydrolase</keyword>
<dbReference type="InterPro" id="IPR022398">
    <property type="entry name" value="Peptidase_S8_His-AS"/>
</dbReference>
<dbReference type="PRINTS" id="PR00723">
    <property type="entry name" value="SUBTILISIN"/>
</dbReference>
<feature type="compositionally biased region" description="Low complexity" evidence="7">
    <location>
        <begin position="478"/>
        <end position="493"/>
    </location>
</feature>
<dbReference type="Gene3D" id="3.40.50.200">
    <property type="entry name" value="Peptidase S8/S53 domain"/>
    <property type="match status" value="1"/>
</dbReference>
<dbReference type="GO" id="GO:0004252">
    <property type="term" value="F:serine-type endopeptidase activity"/>
    <property type="evidence" value="ECO:0007669"/>
    <property type="project" value="UniProtKB-UniRule"/>
</dbReference>
<dbReference type="Pfam" id="PF00082">
    <property type="entry name" value="Peptidase_S8"/>
    <property type="match status" value="1"/>
</dbReference>
<reference evidence="9 10" key="1">
    <citation type="submission" date="2017-05" db="EMBL/GenBank/DDBJ databases">
        <title>Biotechnological potential of actinobacteria isolated from South African environments.</title>
        <authorList>
            <person name="Le Roes-Hill M."/>
            <person name="Prins A."/>
            <person name="Durrell K.A."/>
        </authorList>
    </citation>
    <scope>NUCLEOTIDE SEQUENCE [LARGE SCALE GENOMIC DNA]</scope>
    <source>
        <strain evidence="9">M26</strain>
    </source>
</reference>
<gene>
    <name evidence="9" type="ORF">CA984_16515</name>
</gene>
<dbReference type="PROSITE" id="PS00138">
    <property type="entry name" value="SUBTILASE_SER"/>
    <property type="match status" value="1"/>
</dbReference>
<feature type="region of interest" description="Disordered" evidence="7">
    <location>
        <begin position="470"/>
        <end position="523"/>
    </location>
</feature>
<evidence type="ECO:0000256" key="2">
    <source>
        <dbReference type="ARBA" id="ARBA00022670"/>
    </source>
</evidence>
<keyword evidence="4 5" id="KW-0720">Serine protease</keyword>
<comment type="similarity">
    <text evidence="1 5 6">Belongs to the peptidase S8 family.</text>
</comment>
<feature type="active site" description="Charge relay system" evidence="5">
    <location>
        <position position="170"/>
    </location>
</feature>
<dbReference type="SUPFAM" id="SSF52743">
    <property type="entry name" value="Subtilisin-like"/>
    <property type="match status" value="1"/>
</dbReference>
<evidence type="ECO:0000256" key="1">
    <source>
        <dbReference type="ARBA" id="ARBA00011073"/>
    </source>
</evidence>
<dbReference type="InterPro" id="IPR000209">
    <property type="entry name" value="Peptidase_S8/S53_dom"/>
</dbReference>
<dbReference type="PROSITE" id="PS00136">
    <property type="entry name" value="SUBTILASE_ASP"/>
    <property type="match status" value="1"/>
</dbReference>
<dbReference type="InterPro" id="IPR036852">
    <property type="entry name" value="Peptidase_S8/S53_dom_sf"/>
</dbReference>
<dbReference type="PANTHER" id="PTHR43806:SF11">
    <property type="entry name" value="CEREVISIN-RELATED"/>
    <property type="match status" value="1"/>
</dbReference>
<feature type="active site" description="Charge relay system" evidence="5">
    <location>
        <position position="414"/>
    </location>
</feature>
<organism evidence="9 10">
    <name type="scientific">Streptosporangium minutum</name>
    <dbReference type="NCBI Taxonomy" id="569862"/>
    <lineage>
        <taxon>Bacteria</taxon>
        <taxon>Bacillati</taxon>
        <taxon>Actinomycetota</taxon>
        <taxon>Actinomycetes</taxon>
        <taxon>Streptosporangiales</taxon>
        <taxon>Streptosporangiaceae</taxon>
        <taxon>Streptosporangium</taxon>
    </lineage>
</organism>
<protein>
    <recommendedName>
        <fullName evidence="8">Peptidase S8/S53 domain-containing protein</fullName>
    </recommendedName>
</protein>
<accession>A0A243RNW9</accession>
<dbReference type="Proteomes" id="UP000194761">
    <property type="component" value="Unassembled WGS sequence"/>
</dbReference>
<dbReference type="EMBL" id="NGFP01000067">
    <property type="protein sequence ID" value="OUC96001.1"/>
    <property type="molecule type" value="Genomic_DNA"/>
</dbReference>
<evidence type="ECO:0000259" key="8">
    <source>
        <dbReference type="Pfam" id="PF00082"/>
    </source>
</evidence>
<evidence type="ECO:0000313" key="10">
    <source>
        <dbReference type="Proteomes" id="UP000194761"/>
    </source>
</evidence>
<evidence type="ECO:0000256" key="6">
    <source>
        <dbReference type="RuleBase" id="RU003355"/>
    </source>
</evidence>
<dbReference type="AlphaFoldDB" id="A0A243RNW9"/>
<keyword evidence="2 5" id="KW-0645">Protease</keyword>
<feature type="domain" description="Peptidase S8/S53" evidence="8">
    <location>
        <begin position="161"/>
        <end position="447"/>
    </location>
</feature>
<evidence type="ECO:0000256" key="7">
    <source>
        <dbReference type="SAM" id="MobiDB-lite"/>
    </source>
</evidence>
<dbReference type="InterPro" id="IPR015500">
    <property type="entry name" value="Peptidase_S8_subtilisin-rel"/>
</dbReference>
<keyword evidence="10" id="KW-1185">Reference proteome</keyword>
<evidence type="ECO:0000256" key="3">
    <source>
        <dbReference type="ARBA" id="ARBA00022801"/>
    </source>
</evidence>
<dbReference type="PANTHER" id="PTHR43806">
    <property type="entry name" value="PEPTIDASE S8"/>
    <property type="match status" value="1"/>
</dbReference>
<evidence type="ECO:0000313" key="9">
    <source>
        <dbReference type="EMBL" id="OUC96001.1"/>
    </source>
</evidence>
<name>A0A243RNW9_9ACTN</name>
<evidence type="ECO:0000256" key="4">
    <source>
        <dbReference type="ARBA" id="ARBA00022825"/>
    </source>
</evidence>